<dbReference type="EMBL" id="JABJRC010000012">
    <property type="protein sequence ID" value="NOL45407.1"/>
    <property type="molecule type" value="Genomic_DNA"/>
</dbReference>
<dbReference type="Proteomes" id="UP000534306">
    <property type="component" value="Unassembled WGS sequence"/>
</dbReference>
<comment type="caution">
    <text evidence="3">The sequence shown here is derived from an EMBL/GenBank/DDBJ whole genome shotgun (WGS) entry which is preliminary data.</text>
</comment>
<dbReference type="EMBL" id="JACHKF010000001">
    <property type="protein sequence ID" value="MBB6570091.1"/>
    <property type="molecule type" value="Genomic_DNA"/>
</dbReference>
<reference evidence="2 5" key="2">
    <citation type="submission" date="2020-08" db="EMBL/GenBank/DDBJ databases">
        <title>Sequencing the genomes of 1000 actinobacteria strains.</title>
        <authorList>
            <person name="Klenk H.-P."/>
        </authorList>
    </citation>
    <scope>NUCLEOTIDE SEQUENCE [LARGE SCALE GENOMIC DNA]</scope>
    <source>
        <strain evidence="2 5">DSM 15626</strain>
    </source>
</reference>
<evidence type="ECO:0000313" key="3">
    <source>
        <dbReference type="EMBL" id="NOL45407.1"/>
    </source>
</evidence>
<gene>
    <name evidence="2" type="ORF">HNR71_005728</name>
    <name evidence="3" type="ORF">HPO96_34680</name>
</gene>
<dbReference type="RefSeq" id="WP_171678707.1">
    <property type="nucleotide sequence ID" value="NZ_BAAAGT010000005.1"/>
</dbReference>
<evidence type="ECO:0000313" key="4">
    <source>
        <dbReference type="Proteomes" id="UP000534306"/>
    </source>
</evidence>
<evidence type="ECO:0000256" key="1">
    <source>
        <dbReference type="SAM" id="MobiDB-lite"/>
    </source>
</evidence>
<feature type="compositionally biased region" description="Basic and acidic residues" evidence="1">
    <location>
        <begin position="44"/>
        <end position="58"/>
    </location>
</feature>
<protein>
    <submittedName>
        <fullName evidence="3">Uncharacterized protein</fullName>
    </submittedName>
</protein>
<dbReference type="AlphaFoldDB" id="A0A7Y4P2J0"/>
<feature type="region of interest" description="Disordered" evidence="1">
    <location>
        <begin position="44"/>
        <end position="63"/>
    </location>
</feature>
<proteinExistence type="predicted"/>
<keyword evidence="4" id="KW-1185">Reference proteome</keyword>
<sequence length="109" mass="11879">MRTAAAATTVADDWKVTLDYTHATREATGDETALRALFEEERDGLTRGRAARQGDLRGRAPRRALTRQITERFQSAGATLFTACRADVMTRLFGMVSGTGSDGASRARQ</sequence>
<evidence type="ECO:0000313" key="5">
    <source>
        <dbReference type="Proteomes" id="UP000553957"/>
    </source>
</evidence>
<organism evidence="3 4">
    <name type="scientific">Kribbella sandramycini</name>
    <dbReference type="NCBI Taxonomy" id="60450"/>
    <lineage>
        <taxon>Bacteria</taxon>
        <taxon>Bacillati</taxon>
        <taxon>Actinomycetota</taxon>
        <taxon>Actinomycetes</taxon>
        <taxon>Propionibacteriales</taxon>
        <taxon>Kribbellaceae</taxon>
        <taxon>Kribbella</taxon>
    </lineage>
</organism>
<name>A0A7Y4P2J0_9ACTN</name>
<accession>A0A7Y4P2J0</accession>
<reference evidence="3 4" key="1">
    <citation type="submission" date="2020-05" db="EMBL/GenBank/DDBJ databases">
        <title>Genome sequence of Kribbella sandramycini ATCC 39419.</title>
        <authorList>
            <person name="Maclea K.S."/>
            <person name="Fair J.L."/>
        </authorList>
    </citation>
    <scope>NUCLEOTIDE SEQUENCE [LARGE SCALE GENOMIC DNA]</scope>
    <source>
        <strain evidence="3 4">ATCC 39419</strain>
    </source>
</reference>
<evidence type="ECO:0000313" key="2">
    <source>
        <dbReference type="EMBL" id="MBB6570091.1"/>
    </source>
</evidence>
<dbReference type="Proteomes" id="UP000553957">
    <property type="component" value="Unassembled WGS sequence"/>
</dbReference>